<dbReference type="InterPro" id="IPR005025">
    <property type="entry name" value="FMN_Rdtase-like_dom"/>
</dbReference>
<feature type="domain" description="NADPH-dependent FMN reductase-like" evidence="4">
    <location>
        <begin position="4"/>
        <end position="151"/>
    </location>
</feature>
<dbReference type="InterPro" id="IPR029039">
    <property type="entry name" value="Flavoprotein-like_sf"/>
</dbReference>
<dbReference type="Gene3D" id="3.40.50.360">
    <property type="match status" value="1"/>
</dbReference>
<dbReference type="PANTHER" id="PTHR43408:SF2">
    <property type="entry name" value="FMN REDUCTASE (NADPH)"/>
    <property type="match status" value="1"/>
</dbReference>
<dbReference type="NCBIfam" id="TIGR04037">
    <property type="entry name" value="LLM_duo_CE1759"/>
    <property type="match status" value="1"/>
</dbReference>
<sequence>MRTIAVITAGLSTPSSTRRLADMLADATVAAITARGESAEVTFIEVRDLARDLADAFTVGGLSSRALDDARRTVASADAVIAVSPVFKASYSGLFKMFVDSLDDGALRSVPALLGATAGTARHSLAIDHAMRPLFSYMGAMVAPTGVFAATDDFGAATFTGGGNGAGGSHGGHAEGTAPLTARVSRAAGELADLVLAQGVGGLAAGATRRSGAGIEESGGPSFGELLKGHLG</sequence>
<dbReference type="EC" id="1.-.-.-" evidence="5"/>
<evidence type="ECO:0000256" key="1">
    <source>
        <dbReference type="ARBA" id="ARBA00022630"/>
    </source>
</evidence>
<proteinExistence type="predicted"/>
<evidence type="ECO:0000313" key="5">
    <source>
        <dbReference type="EMBL" id="MFC3850769.1"/>
    </source>
</evidence>
<dbReference type="RefSeq" id="WP_290293053.1">
    <property type="nucleotide sequence ID" value="NZ_CP047211.1"/>
</dbReference>
<evidence type="ECO:0000256" key="3">
    <source>
        <dbReference type="ARBA" id="ARBA00023002"/>
    </source>
</evidence>
<dbReference type="GO" id="GO:0016491">
    <property type="term" value="F:oxidoreductase activity"/>
    <property type="evidence" value="ECO:0007669"/>
    <property type="project" value="UniProtKB-KW"/>
</dbReference>
<dbReference type="Proteomes" id="UP001595751">
    <property type="component" value="Unassembled WGS sequence"/>
</dbReference>
<organism evidence="5 6">
    <name type="scientific">Corynebacterium hansenii</name>
    <dbReference type="NCBI Taxonomy" id="394964"/>
    <lineage>
        <taxon>Bacteria</taxon>
        <taxon>Bacillati</taxon>
        <taxon>Actinomycetota</taxon>
        <taxon>Actinomycetes</taxon>
        <taxon>Mycobacteriales</taxon>
        <taxon>Corynebacteriaceae</taxon>
        <taxon>Corynebacterium</taxon>
    </lineage>
</organism>
<evidence type="ECO:0000256" key="2">
    <source>
        <dbReference type="ARBA" id="ARBA00022643"/>
    </source>
</evidence>
<keyword evidence="1" id="KW-0285">Flavoprotein</keyword>
<dbReference type="InterPro" id="IPR023932">
    <property type="entry name" value="CE1759_FMN_reduct"/>
</dbReference>
<dbReference type="EMBL" id="JBHRZN010000004">
    <property type="protein sequence ID" value="MFC3850769.1"/>
    <property type="molecule type" value="Genomic_DNA"/>
</dbReference>
<keyword evidence="3 5" id="KW-0560">Oxidoreductase</keyword>
<evidence type="ECO:0000259" key="4">
    <source>
        <dbReference type="Pfam" id="PF03358"/>
    </source>
</evidence>
<dbReference type="PANTHER" id="PTHR43408">
    <property type="entry name" value="FMN REDUCTASE (NADPH)"/>
    <property type="match status" value="1"/>
</dbReference>
<keyword evidence="6" id="KW-1185">Reference proteome</keyword>
<reference evidence="6" key="1">
    <citation type="journal article" date="2019" name="Int. J. Syst. Evol. Microbiol.">
        <title>The Global Catalogue of Microorganisms (GCM) 10K type strain sequencing project: providing services to taxonomists for standard genome sequencing and annotation.</title>
        <authorList>
            <consortium name="The Broad Institute Genomics Platform"/>
            <consortium name="The Broad Institute Genome Sequencing Center for Infectious Disease"/>
            <person name="Wu L."/>
            <person name="Ma J."/>
        </authorList>
    </citation>
    <scope>NUCLEOTIDE SEQUENCE [LARGE SCALE GENOMIC DNA]</scope>
    <source>
        <strain evidence="6">CCUG 53252</strain>
    </source>
</reference>
<dbReference type="Pfam" id="PF03358">
    <property type="entry name" value="FMN_red"/>
    <property type="match status" value="1"/>
</dbReference>
<keyword evidence="2" id="KW-0288">FMN</keyword>
<gene>
    <name evidence="5" type="ORF">ACFORJ_11435</name>
</gene>
<evidence type="ECO:0000313" key="6">
    <source>
        <dbReference type="Proteomes" id="UP001595751"/>
    </source>
</evidence>
<accession>A0ABV7ZQD2</accession>
<name>A0ABV7ZQD2_9CORY</name>
<dbReference type="SUPFAM" id="SSF52218">
    <property type="entry name" value="Flavoproteins"/>
    <property type="match status" value="1"/>
</dbReference>
<protein>
    <submittedName>
        <fullName evidence="5">CE1759 family FMN reductase</fullName>
        <ecNumber evidence="5">1.-.-.-</ecNumber>
    </submittedName>
</protein>
<dbReference type="InterPro" id="IPR051814">
    <property type="entry name" value="NAD(P)H-dep_FMN_reductase"/>
</dbReference>
<comment type="caution">
    <text evidence="5">The sequence shown here is derived from an EMBL/GenBank/DDBJ whole genome shotgun (WGS) entry which is preliminary data.</text>
</comment>